<dbReference type="Proteomes" id="UP001174050">
    <property type="component" value="Unassembled WGS sequence"/>
</dbReference>
<keyword evidence="2" id="KW-1185">Reference proteome</keyword>
<protein>
    <submittedName>
        <fullName evidence="1">Uncharacterized protein</fullName>
    </submittedName>
</protein>
<evidence type="ECO:0000313" key="2">
    <source>
        <dbReference type="Proteomes" id="UP001174050"/>
    </source>
</evidence>
<gene>
    <name evidence="1" type="ORF">QWM81_04635</name>
</gene>
<name>A0ABT7Z1I2_9ACTN</name>
<sequence>MRKAYKLILAGTAAVVAAVPAAFVVQNRLEEAERKSLRGRC</sequence>
<dbReference type="RefSeq" id="WP_290110200.1">
    <property type="nucleotide sequence ID" value="NZ_JAUEPL010000004.1"/>
</dbReference>
<accession>A0ABT7Z1I2</accession>
<dbReference type="EMBL" id="JAUEPL010000004">
    <property type="protein sequence ID" value="MDN3293346.1"/>
    <property type="molecule type" value="Genomic_DNA"/>
</dbReference>
<evidence type="ECO:0000313" key="1">
    <source>
        <dbReference type="EMBL" id="MDN3293346.1"/>
    </source>
</evidence>
<organism evidence="1 2">
    <name type="scientific">Streptomyces ficellus</name>
    <dbReference type="NCBI Taxonomy" id="1977088"/>
    <lineage>
        <taxon>Bacteria</taxon>
        <taxon>Bacillati</taxon>
        <taxon>Actinomycetota</taxon>
        <taxon>Actinomycetes</taxon>
        <taxon>Kitasatosporales</taxon>
        <taxon>Streptomycetaceae</taxon>
        <taxon>Streptomyces</taxon>
    </lineage>
</organism>
<reference evidence="1" key="1">
    <citation type="submission" date="2023-06" db="EMBL/GenBank/DDBJ databases">
        <title>WGS-Sequencing of Streptomyces ficellus isolate 21 collected from sand in Gara Djebilet Iron Mine in Algeria.</title>
        <authorList>
            <person name="Zegers G.P."/>
            <person name="Gomez A."/>
            <person name="Gueddou A."/>
            <person name="Zahara A.F."/>
            <person name="Worth M."/>
            <person name="Sevigny J.L."/>
            <person name="Tisa L."/>
        </authorList>
    </citation>
    <scope>NUCLEOTIDE SEQUENCE</scope>
    <source>
        <strain evidence="1">AS11</strain>
    </source>
</reference>
<proteinExistence type="predicted"/>
<comment type="caution">
    <text evidence="1">The sequence shown here is derived from an EMBL/GenBank/DDBJ whole genome shotgun (WGS) entry which is preliminary data.</text>
</comment>